<keyword evidence="3" id="KW-1185">Reference proteome</keyword>
<dbReference type="Pfam" id="PF21882">
    <property type="entry name" value="Gp53-like_C"/>
    <property type="match status" value="1"/>
</dbReference>
<accession>E2GM15</accession>
<dbReference type="OrthoDB" id="6371at10239"/>
<evidence type="ECO:0000313" key="3">
    <source>
        <dbReference type="Proteomes" id="UP000007045"/>
    </source>
</evidence>
<dbReference type="Pfam" id="PF22337">
    <property type="entry name" value="Phage_fiber_rpt"/>
    <property type="match status" value="1"/>
</dbReference>
<name>E2GM15_9CAUD</name>
<feature type="domain" description="Putative tail fiber protein gp53-like C-terminal" evidence="1">
    <location>
        <begin position="203"/>
        <end position="283"/>
    </location>
</feature>
<sequence length="283" mass="29985">MEFSIVANPIFIPIAFAANGIKNLIQKVRQVGQDPEDFTWNEGAPLITMTKIEDGGKAPKGQDFNGVLNALSEHVIYGQNGNRYTWSQDVVDEFGGYALGAIIQSDDTTKEFRSLVANNTVNPNNGLGGAWEVYSGQGSIPTATSTTAGITKVLNVLNSNDVGSALSAAQGKALKDIFDKFSLNTGTNGELKIPIGNLTFVAKWGKTPNQDVPSSGSPVSVSFATAFPNACLNIQLTPDATGGTNPNAFASVLTKSRTGFTAYLYEYTPTTQNVGISWLAIGY</sequence>
<protein>
    <submittedName>
        <fullName evidence="2">AB1gp77</fullName>
    </submittedName>
</protein>
<proteinExistence type="predicted"/>
<dbReference type="EMBL" id="HM368260">
    <property type="protein sequence ID" value="ADO14448.1"/>
    <property type="molecule type" value="Genomic_DNA"/>
</dbReference>
<dbReference type="InterPro" id="IPR054500">
    <property type="entry name" value="Phage_fiber_rpt"/>
</dbReference>
<gene>
    <name evidence="2" type="ORF">AB1-77</name>
</gene>
<evidence type="ECO:0000313" key="2">
    <source>
        <dbReference type="EMBL" id="ADO14448.1"/>
    </source>
</evidence>
<reference evidence="2 3" key="1">
    <citation type="journal article" date="2012" name="Gene">
        <title>Bioinformatic analysis of the Acinetobacter baumannii phage AB1 genome.</title>
        <authorList>
            <person name="Li P."/>
            <person name="Chen B."/>
            <person name="Song Z."/>
            <person name="Song Y."/>
            <person name="Yang Y."/>
            <person name="Ma P."/>
            <person name="Wang H."/>
            <person name="Ying J."/>
            <person name="Ren P."/>
            <person name="Yang L."/>
            <person name="Gao G."/>
            <person name="Jin S."/>
            <person name="Bao Q."/>
            <person name="Yang H."/>
        </authorList>
    </citation>
    <scope>NUCLEOTIDE SEQUENCE [LARGE SCALE GENOMIC DNA]</scope>
    <source>
        <strain evidence="2">AB1</strain>
    </source>
</reference>
<dbReference type="Gene3D" id="2.60.40.3940">
    <property type="match status" value="1"/>
</dbReference>
<organism evidence="2 3">
    <name type="scientific">Acinetobacter phage AB1</name>
    <dbReference type="NCBI Taxonomy" id="889876"/>
    <lineage>
        <taxon>Viruses</taxon>
        <taxon>Duplodnaviria</taxon>
        <taxon>Heunggongvirae</taxon>
        <taxon>Uroviricota</taxon>
        <taxon>Caudoviricetes</taxon>
        <taxon>Obolenskvirus</taxon>
        <taxon>Obolenskvirus AB1</taxon>
    </lineage>
</organism>
<evidence type="ECO:0000259" key="1">
    <source>
        <dbReference type="Pfam" id="PF21882"/>
    </source>
</evidence>
<dbReference type="InterPro" id="IPR054075">
    <property type="entry name" value="Gp53-like_C"/>
</dbReference>
<dbReference type="InterPro" id="IPR037221">
    <property type="entry name" value="H-type_lectin_dom_sf"/>
</dbReference>
<dbReference type="Proteomes" id="UP000007045">
    <property type="component" value="Segment"/>
</dbReference>
<dbReference type="SUPFAM" id="SSF141086">
    <property type="entry name" value="Agglutinin HPA-like"/>
    <property type="match status" value="1"/>
</dbReference>